<evidence type="ECO:0000313" key="3">
    <source>
        <dbReference type="Proteomes" id="UP000246991"/>
    </source>
</evidence>
<dbReference type="InterPro" id="IPR052895">
    <property type="entry name" value="HetReg/Transcr_Mod"/>
</dbReference>
<gene>
    <name evidence="2" type="ORF">C7212DRAFT_348096</name>
</gene>
<dbReference type="PANTHER" id="PTHR24148">
    <property type="entry name" value="ANKYRIN REPEAT DOMAIN-CONTAINING PROTEIN 39 HOMOLOG-RELATED"/>
    <property type="match status" value="1"/>
</dbReference>
<dbReference type="STRING" id="42249.A0A317SFD0"/>
<evidence type="ECO:0000313" key="2">
    <source>
        <dbReference type="EMBL" id="PWW72477.1"/>
    </source>
</evidence>
<dbReference type="AlphaFoldDB" id="A0A317SFD0"/>
<accession>A0A317SFD0</accession>
<dbReference type="Pfam" id="PF06985">
    <property type="entry name" value="HET"/>
    <property type="match status" value="1"/>
</dbReference>
<evidence type="ECO:0000259" key="1">
    <source>
        <dbReference type="Pfam" id="PF06985"/>
    </source>
</evidence>
<reference evidence="2 3" key="1">
    <citation type="submission" date="2018-03" db="EMBL/GenBank/DDBJ databases">
        <title>Genomes of Pezizomycetes fungi and the evolution of truffles.</title>
        <authorList>
            <person name="Murat C."/>
            <person name="Payen T."/>
            <person name="Noel B."/>
            <person name="Kuo A."/>
            <person name="Martin F.M."/>
        </authorList>
    </citation>
    <scope>NUCLEOTIDE SEQUENCE [LARGE SCALE GENOMIC DNA]</scope>
    <source>
        <strain evidence="2">091103-1</strain>
    </source>
</reference>
<dbReference type="OrthoDB" id="674604at2759"/>
<dbReference type="PANTHER" id="PTHR24148:SF64">
    <property type="entry name" value="HETEROKARYON INCOMPATIBILITY DOMAIN-CONTAINING PROTEIN"/>
    <property type="match status" value="1"/>
</dbReference>
<comment type="caution">
    <text evidence="2">The sequence shown here is derived from an EMBL/GenBank/DDBJ whole genome shotgun (WGS) entry which is preliminary data.</text>
</comment>
<organism evidence="2 3">
    <name type="scientific">Tuber magnatum</name>
    <name type="common">white Piedmont truffle</name>
    <dbReference type="NCBI Taxonomy" id="42249"/>
    <lineage>
        <taxon>Eukaryota</taxon>
        <taxon>Fungi</taxon>
        <taxon>Dikarya</taxon>
        <taxon>Ascomycota</taxon>
        <taxon>Pezizomycotina</taxon>
        <taxon>Pezizomycetes</taxon>
        <taxon>Pezizales</taxon>
        <taxon>Tuberaceae</taxon>
        <taxon>Tuber</taxon>
    </lineage>
</organism>
<dbReference type="Proteomes" id="UP000246991">
    <property type="component" value="Unassembled WGS sequence"/>
</dbReference>
<sequence>MTIISQHSTRQNQKSVPGLYLHTTDQTTAPCGLPLLSTPFSYPEGCKRGVIAVLPRAAIPRGQTFGFGEHSRSVLGGLLSLLLKLIECTELLVLQKMVKIVLGGEAIKEVPLDELRVEPFDITYCANLHRYRFIDTDALINGNLLRVIEYAELPERFATISYIWKGNPLLEGHPPPLGSFKVVGADRADPVSIDVIKNACCAALHYKQLLIWLDKVCIAQAIAEDKHWQIQIMGSLYRRADPCIILPGGLSRLLPLEEPTAWVGRAWTLQEALLPRSTKVLFKWKHGDASVQGVIAGDIYEIEPGETAVSEMTTLLEGTIRSSMNVVTYPDGLDKDHVESVVPTHLLGSESPGTGQCFSLRCALWSSSDDPKDLNESAIWKSAVMRTSSRAVDMVFSIMALFDVQLDTSKFHEDDRRGATIALIQELMRSGRRASWMIVSLALRPDHVISTMPVMPKTSVEGVAQIENDGKLVPVGTVVNEYWWLKDAPTGDVDELGYFKFSVPARMVRKAVEPVHLKTYENGMDGKRFNAYAGGHQWELCGETEVEGPDAVWALQVGVETFFRMGAFGTMTTRTPIVLMIVKKHGEDKYHRIQVAEVPKVFSQGWGTRAFNVGGPDDYKK</sequence>
<dbReference type="InterPro" id="IPR010730">
    <property type="entry name" value="HET"/>
</dbReference>
<feature type="domain" description="Heterokaryon incompatibility" evidence="1">
    <location>
        <begin position="157"/>
        <end position="246"/>
    </location>
</feature>
<dbReference type="EMBL" id="PYWC01000105">
    <property type="protein sequence ID" value="PWW72477.1"/>
    <property type="molecule type" value="Genomic_DNA"/>
</dbReference>
<name>A0A317SFD0_9PEZI</name>
<proteinExistence type="predicted"/>
<protein>
    <recommendedName>
        <fullName evidence="1">Heterokaryon incompatibility domain-containing protein</fullName>
    </recommendedName>
</protein>
<keyword evidence="3" id="KW-1185">Reference proteome</keyword>